<protein>
    <submittedName>
        <fullName evidence="2">Uncharacterized protein</fullName>
    </submittedName>
</protein>
<dbReference type="SUPFAM" id="SSF52467">
    <property type="entry name" value="DHS-like NAD/FAD-binding domain"/>
    <property type="match status" value="1"/>
</dbReference>
<comment type="caution">
    <text evidence="2">The sequence shown here is derived from an EMBL/GenBank/DDBJ whole genome shotgun (WGS) entry which is preliminary data.</text>
</comment>
<feature type="region of interest" description="Disordered" evidence="1">
    <location>
        <begin position="689"/>
        <end position="759"/>
    </location>
</feature>
<feature type="compositionally biased region" description="Polar residues" evidence="1">
    <location>
        <begin position="689"/>
        <end position="698"/>
    </location>
</feature>
<evidence type="ECO:0000313" key="3">
    <source>
        <dbReference type="Proteomes" id="UP000816034"/>
    </source>
</evidence>
<feature type="compositionally biased region" description="Polar residues" evidence="1">
    <location>
        <begin position="726"/>
        <end position="744"/>
    </location>
</feature>
<dbReference type="EMBL" id="PYSW02000020">
    <property type="protein sequence ID" value="KAG2383430.1"/>
    <property type="molecule type" value="Genomic_DNA"/>
</dbReference>
<sequence>MSKALAKFKRNKKADPYEKAAESIFLSYFVLVVVGEEFSSTSGNKLLQDIFEKRAKAYADAGLKFDDLCSPILLSKGQDELFYGFWGQVLNRSQKSKTSGGATATKIIHHWKELFFQMNDPRFQPDDKNKKKQAEEPSPEEKKKLLSQPARFFIVTSNIDAEFVKEGFKENELYETRGNMLSWQCATPCCKNTFNVREDFRFEINQESGRAPPLKYSDKSHQKKNISDFDSTVQPPTTADCTSLGEEDFNFYSATGKTDYFRSKLYMEKPGFLIGNNTMQEKLLPSQIGEKRGAYYQFFAPKDVPDKFKNPENYLRPGSAKRISSVYGKNNYVLGSLVDIGKITEQVFTEGEGINSGLTSRCLIERRDAVLQRYNLIYDDADEEEFPKSAKNNVHKSNSLKLVIENKSGQETKLEQFSEDIHATLHDFAFCGDIEPTEEGFMEVTIIDPMIHYHQFYTDLHNTDDIVTEKDVQEFRKNPLPIIPRDQTLVAGSANVTYIISIQIMNLDDELSEEPALSYTSKVCPTIRRKREEDGIFVDSVIINVNDAIANIGSNTGTEKHILPTRGKVSVVVQPSKPKQKRKSSASSVQQVVRVEEQPWQLVGEYNMRFLLETPPTYNKQSSSLANPQLFKVGSKTQTPLVNVRMLDVSLKTRDSVHSLKLRAIQGGEGRSVELATVFVDMPITDFSTANPISQSNGATENKPPNTATTATPSPNTTTLTPNTAFSQAQTPNTFNTPKSSVFTDNGDPFSARKAQPHQVSDLLSGRVKSAEDIDLYNPRKQPIINRIFCETCRGVARPRVKMNLTDEKWIKTSIMPYKTWSTKVKKAIQEEGRNIVVLEIGAEAKLRNISDMILKQNSGGAEIIRINPKLRVIRGQKEALKIPSGAEGQYNVIEDQSSSAAIKKIDQYLTEISERFSSRV</sequence>
<dbReference type="AlphaFoldDB" id="A0AA88GSS1"/>
<dbReference type="RefSeq" id="XP_044549109.1">
    <property type="nucleotide sequence ID" value="XM_044693704.1"/>
</dbReference>
<organism evidence="2 3">
    <name type="scientific">Naegleria lovaniensis</name>
    <name type="common">Amoeba</name>
    <dbReference type="NCBI Taxonomy" id="51637"/>
    <lineage>
        <taxon>Eukaryota</taxon>
        <taxon>Discoba</taxon>
        <taxon>Heterolobosea</taxon>
        <taxon>Tetramitia</taxon>
        <taxon>Eutetramitia</taxon>
        <taxon>Vahlkampfiidae</taxon>
        <taxon>Naegleria</taxon>
    </lineage>
</organism>
<gene>
    <name evidence="2" type="ORF">C9374_004101</name>
</gene>
<name>A0AA88GSS1_NAELO</name>
<dbReference type="InterPro" id="IPR029035">
    <property type="entry name" value="DHS-like_NAD/FAD-binding_dom"/>
</dbReference>
<feature type="compositionally biased region" description="Low complexity" evidence="1">
    <location>
        <begin position="699"/>
        <end position="725"/>
    </location>
</feature>
<feature type="compositionally biased region" description="Basic and acidic residues" evidence="1">
    <location>
        <begin position="123"/>
        <end position="144"/>
    </location>
</feature>
<feature type="region of interest" description="Disordered" evidence="1">
    <location>
        <begin position="121"/>
        <end position="144"/>
    </location>
</feature>
<dbReference type="Proteomes" id="UP000816034">
    <property type="component" value="Unassembled WGS sequence"/>
</dbReference>
<reference evidence="2 3" key="1">
    <citation type="journal article" date="2018" name="BMC Genomics">
        <title>The genome of Naegleria lovaniensis, the basis for a comparative approach to unravel pathogenicity factors of the human pathogenic amoeba N. fowleri.</title>
        <authorList>
            <person name="Liechti N."/>
            <person name="Schurch N."/>
            <person name="Bruggmann R."/>
            <person name="Wittwer M."/>
        </authorList>
    </citation>
    <scope>NUCLEOTIDE SEQUENCE [LARGE SCALE GENOMIC DNA]</scope>
    <source>
        <strain evidence="2 3">ATCC 30569</strain>
    </source>
</reference>
<dbReference type="GeneID" id="68096556"/>
<evidence type="ECO:0000256" key="1">
    <source>
        <dbReference type="SAM" id="MobiDB-lite"/>
    </source>
</evidence>
<keyword evidence="3" id="KW-1185">Reference proteome</keyword>
<evidence type="ECO:0000313" key="2">
    <source>
        <dbReference type="EMBL" id="KAG2383430.1"/>
    </source>
</evidence>
<proteinExistence type="predicted"/>
<accession>A0AA88GSS1</accession>